<dbReference type="RefSeq" id="WP_172176337.1">
    <property type="nucleotide sequence ID" value="NZ_WOEZ01000246.1"/>
</dbReference>
<evidence type="ECO:0000313" key="2">
    <source>
        <dbReference type="Proteomes" id="UP000655523"/>
    </source>
</evidence>
<name>A0A972NWA9_9BURK</name>
<dbReference type="AlphaFoldDB" id="A0A972NWA9"/>
<gene>
    <name evidence="1" type="ORF">GNZ13_42525</name>
</gene>
<organism evidence="1 2">
    <name type="scientific">Paraburkholderia elongata</name>
    <dbReference type="NCBI Taxonomy" id="2675747"/>
    <lineage>
        <taxon>Bacteria</taxon>
        <taxon>Pseudomonadati</taxon>
        <taxon>Pseudomonadota</taxon>
        <taxon>Betaproteobacteria</taxon>
        <taxon>Burkholderiales</taxon>
        <taxon>Burkholderiaceae</taxon>
        <taxon>Paraburkholderia</taxon>
    </lineage>
</organism>
<reference evidence="1 2" key="1">
    <citation type="submission" date="2019-11" db="EMBL/GenBank/DDBJ databases">
        <title>Metabolism of dissolved organic matter in forest soils.</title>
        <authorList>
            <person name="Cyle K.T."/>
            <person name="Wilhelm R.C."/>
            <person name="Martinez C.E."/>
        </authorList>
    </citation>
    <scope>NUCLEOTIDE SEQUENCE [LARGE SCALE GENOMIC DNA]</scope>
    <source>
        <strain evidence="1 2">5N</strain>
    </source>
</reference>
<sequence length="75" mass="8214">MEFRAVSVQLPRLRASQTPKILVWGEADSFQLVEYAETFAKEIPNTQLVRIPKAGHIPMGNDAAAVARALAGFFA</sequence>
<dbReference type="InterPro" id="IPR029058">
    <property type="entry name" value="AB_hydrolase_fold"/>
</dbReference>
<dbReference type="Proteomes" id="UP000655523">
    <property type="component" value="Unassembled WGS sequence"/>
</dbReference>
<dbReference type="SUPFAM" id="SSF53474">
    <property type="entry name" value="alpha/beta-Hydrolases"/>
    <property type="match status" value="1"/>
</dbReference>
<dbReference type="EMBL" id="WOEZ01000246">
    <property type="protein sequence ID" value="NPT61046.1"/>
    <property type="molecule type" value="Genomic_DNA"/>
</dbReference>
<proteinExistence type="predicted"/>
<evidence type="ECO:0000313" key="1">
    <source>
        <dbReference type="EMBL" id="NPT61046.1"/>
    </source>
</evidence>
<dbReference type="Gene3D" id="3.40.50.1820">
    <property type="entry name" value="alpha/beta hydrolase"/>
    <property type="match status" value="1"/>
</dbReference>
<keyword evidence="2" id="KW-1185">Reference proteome</keyword>
<accession>A0A972NWA9</accession>
<protein>
    <recommendedName>
        <fullName evidence="3">Alpha/beta hydrolase</fullName>
    </recommendedName>
</protein>
<comment type="caution">
    <text evidence="1">The sequence shown here is derived from an EMBL/GenBank/DDBJ whole genome shotgun (WGS) entry which is preliminary data.</text>
</comment>
<evidence type="ECO:0008006" key="3">
    <source>
        <dbReference type="Google" id="ProtNLM"/>
    </source>
</evidence>